<feature type="region of interest" description="Disordered" evidence="5">
    <location>
        <begin position="1004"/>
        <end position="1056"/>
    </location>
</feature>
<protein>
    <recommendedName>
        <fullName evidence="4">Kinase</fullName>
        <ecNumber evidence="4">2.7.-.-</ecNumber>
    </recommendedName>
</protein>
<feature type="compositionally biased region" description="Basic and acidic residues" evidence="5">
    <location>
        <begin position="17"/>
        <end position="33"/>
    </location>
</feature>
<feature type="compositionally biased region" description="Polar residues" evidence="5">
    <location>
        <begin position="793"/>
        <end position="804"/>
    </location>
</feature>
<feature type="compositionally biased region" description="Basic and acidic residues" evidence="5">
    <location>
        <begin position="926"/>
        <end position="936"/>
    </location>
</feature>
<gene>
    <name evidence="6" type="ORF">L207DRAFT_570131</name>
</gene>
<feature type="region of interest" description="Disordered" evidence="5">
    <location>
        <begin position="432"/>
        <end position="554"/>
    </location>
</feature>
<evidence type="ECO:0000256" key="3">
    <source>
        <dbReference type="ARBA" id="ARBA00022777"/>
    </source>
</evidence>
<dbReference type="PANTHER" id="PTHR12400:SF21">
    <property type="entry name" value="KINASE"/>
    <property type="match status" value="1"/>
</dbReference>
<feature type="compositionally biased region" description="Polar residues" evidence="5">
    <location>
        <begin position="590"/>
        <end position="600"/>
    </location>
</feature>
<proteinExistence type="inferred from homology"/>
<feature type="compositionally biased region" description="Polar residues" evidence="5">
    <location>
        <begin position="1029"/>
        <end position="1041"/>
    </location>
</feature>
<reference evidence="6 7" key="1">
    <citation type="submission" date="2016-04" db="EMBL/GenBank/DDBJ databases">
        <title>A degradative enzymes factory behind the ericoid mycorrhizal symbiosis.</title>
        <authorList>
            <consortium name="DOE Joint Genome Institute"/>
            <person name="Martino E."/>
            <person name="Morin E."/>
            <person name="Grelet G."/>
            <person name="Kuo A."/>
            <person name="Kohler A."/>
            <person name="Daghino S."/>
            <person name="Barry K."/>
            <person name="Choi C."/>
            <person name="Cichocki N."/>
            <person name="Clum A."/>
            <person name="Copeland A."/>
            <person name="Hainaut M."/>
            <person name="Haridas S."/>
            <person name="Labutti K."/>
            <person name="Lindquist E."/>
            <person name="Lipzen A."/>
            <person name="Khouja H.-R."/>
            <person name="Murat C."/>
            <person name="Ohm R."/>
            <person name="Olson A."/>
            <person name="Spatafora J."/>
            <person name="Veneault-Fourrey C."/>
            <person name="Henrissat B."/>
            <person name="Grigoriev I."/>
            <person name="Martin F."/>
            <person name="Perotto S."/>
        </authorList>
    </citation>
    <scope>NUCLEOTIDE SEQUENCE [LARGE SCALE GENOMIC DNA]</scope>
    <source>
        <strain evidence="6 7">F</strain>
    </source>
</reference>
<feature type="region of interest" description="Disordered" evidence="5">
    <location>
        <begin position="155"/>
        <end position="346"/>
    </location>
</feature>
<feature type="compositionally biased region" description="Basic and acidic residues" evidence="5">
    <location>
        <begin position="276"/>
        <end position="299"/>
    </location>
</feature>
<dbReference type="GO" id="GO:0046854">
    <property type="term" value="P:phosphatidylinositol phosphate biosynthetic process"/>
    <property type="evidence" value="ECO:0007669"/>
    <property type="project" value="TreeGrafter"/>
</dbReference>
<feature type="region of interest" description="Disordered" evidence="5">
    <location>
        <begin position="1"/>
        <end position="80"/>
    </location>
</feature>
<feature type="compositionally biased region" description="Basic and acidic residues" evidence="5">
    <location>
        <begin position="215"/>
        <end position="226"/>
    </location>
</feature>
<keyword evidence="7" id="KW-1185">Reference proteome</keyword>
<evidence type="ECO:0000313" key="6">
    <source>
        <dbReference type="EMBL" id="PMD35633.1"/>
    </source>
</evidence>
<feature type="compositionally biased region" description="Low complexity" evidence="5">
    <location>
        <begin position="43"/>
        <end position="56"/>
    </location>
</feature>
<dbReference type="PANTHER" id="PTHR12400">
    <property type="entry name" value="INOSITOL POLYPHOSPHATE KINASE"/>
    <property type="match status" value="1"/>
</dbReference>
<feature type="region of interest" description="Disordered" evidence="5">
    <location>
        <begin position="1296"/>
        <end position="1317"/>
    </location>
</feature>
<feature type="compositionally biased region" description="Gly residues" evidence="5">
    <location>
        <begin position="239"/>
        <end position="248"/>
    </location>
</feature>
<feature type="compositionally biased region" description="Basic and acidic residues" evidence="5">
    <location>
        <begin position="1017"/>
        <end position="1028"/>
    </location>
</feature>
<dbReference type="OrthoDB" id="2573163at2759"/>
<feature type="region of interest" description="Disordered" evidence="5">
    <location>
        <begin position="847"/>
        <end position="982"/>
    </location>
</feature>
<sequence length="1317" mass="145905">MSTSLPEPENAAPTGPVREEQGHKSSRDADQHKSRPWTQPPRTSSTSLLTQALATTYEADESPFADTSKIPHPRDSLGTQSHLPLEEEQQDNGMNIGSSTQKLAGEVAAMATVSAGDLRRDDMMSIAPITSPASQFNLHDLNAVTGHLANHRTFLSNAGGRGTSLERTEKEKRIQDRPNNLYSINAGDTGMAPSGRPLHPTSPDSISNNPPTEGVRAEYRSWRDPRPSITAEKTWSIGAQGGNSGNGGQVEKSITDALAGVEPSNRSRKSSHSLRFFKEGLPEDGARKRDNMARGRSNEHFPSQSQTKQDNGKAQTRSDSYTRRPTEVGTLGSSSMVIGSPLHSPLKQEEPMSLQKLDPAMNLTEGLAPAEDYFDASHTIEVISNEQLQSMPAQLLADIRKHHNLTPGAPKYSSFSGSLPVAESERQKPAIFTSGENKGESQENDADPKAPRIRDGADLSLVKSIDEGDDSGEEQVSSAVFLPHQTPRESPESDRDGTEGVSGFSWKDQTQREDSQWLEEHVVSSDDVDEKYLPQDANTRPLPSPGLPKQPYTFRDDEKQYAGSKPLPDTDHDEAAYSTVAESDFGLTDASDTTPTGSLKTNRRLSKEYKQHIHDHQQKPKEPLDAIELIPYRHQVGGHTTMWRFSKRAVCKQLNNRENQFYETVERYNPQLLSFLPRYIGVLNVTFEKQSRRKSERKDVEESTAGRQEIGQEGHASNIATAGPVPTNGHPFAEDQPADERVISQSIQSSSVPVPTVTFTDNRHILPSSFLHDHPNFINSQHRSMSDNITMSVSTAPSAPSQVPSEHCGDPTSRPKLYEKPAQSWGMTTVNKDLRNEVFTDAFLRQPIPIQRHKKPASQHRSLTGRHQPGLRNSNSESSLKTAQQSQTSSQLGEESIRRKAMKTAAEQKIRSMQPGAQPPNPQKLQAEEKDPEFDAKTGTSAPEPEISHTEKATTSKRQRRYSSGSLRRKPSEVAEDRGNLKYFEEADDAGYKGDVEEDLFAMDPEPGLDLVGKTTGGDEKAAPKDSDSPQSADFSDTPRTGSMLPAAPEDPSKLLQAARPVNPKEARAQLGTRKEYFLLLEDLTSGMKRPCIMDLKMGTRQYGVDANEKKQESQRRKCAETTSKHLGVRVCGLQVWDTKSQTYIFQDKYFGRDLKVGTEFQNALTRFLYDGVNYSSVLRHIPTILRKLSELEVIIQSLAGYRFYAASLLMFYDGDDDPSEGKNSAGRKEIDFKIADFANCVTKEDFRSEERPCPPRHPDAPDNGFLRGLKSLRRYFLAIQKDIYQELEMGMNGIGHGNNEDGLDDGAEDDESVMSY</sequence>
<feature type="compositionally biased region" description="Basic and acidic residues" evidence="5">
    <location>
        <begin position="970"/>
        <end position="982"/>
    </location>
</feature>
<dbReference type="GO" id="GO:0005737">
    <property type="term" value="C:cytoplasm"/>
    <property type="evidence" value="ECO:0007669"/>
    <property type="project" value="TreeGrafter"/>
</dbReference>
<evidence type="ECO:0000256" key="5">
    <source>
        <dbReference type="SAM" id="MobiDB-lite"/>
    </source>
</evidence>
<feature type="compositionally biased region" description="Basic and acidic residues" evidence="5">
    <location>
        <begin position="486"/>
        <end position="498"/>
    </location>
</feature>
<dbReference type="GO" id="GO:0032958">
    <property type="term" value="P:inositol phosphate biosynthetic process"/>
    <property type="evidence" value="ECO:0007669"/>
    <property type="project" value="InterPro"/>
</dbReference>
<feature type="compositionally biased region" description="Polar residues" evidence="5">
    <location>
        <begin position="202"/>
        <end position="211"/>
    </location>
</feature>
<organism evidence="6 7">
    <name type="scientific">Hyaloscypha variabilis (strain UAMH 11265 / GT02V1 / F)</name>
    <name type="common">Meliniomyces variabilis</name>
    <dbReference type="NCBI Taxonomy" id="1149755"/>
    <lineage>
        <taxon>Eukaryota</taxon>
        <taxon>Fungi</taxon>
        <taxon>Dikarya</taxon>
        <taxon>Ascomycota</taxon>
        <taxon>Pezizomycotina</taxon>
        <taxon>Leotiomycetes</taxon>
        <taxon>Helotiales</taxon>
        <taxon>Hyaloscyphaceae</taxon>
        <taxon>Hyaloscypha</taxon>
        <taxon>Hyaloscypha variabilis</taxon>
    </lineage>
</organism>
<accession>A0A2J6RAV7</accession>
<dbReference type="GO" id="GO:0008440">
    <property type="term" value="F:inositol-1,4,5-trisphosphate 3-kinase activity"/>
    <property type="evidence" value="ECO:0007669"/>
    <property type="project" value="TreeGrafter"/>
</dbReference>
<feature type="compositionally biased region" description="Acidic residues" evidence="5">
    <location>
        <begin position="1302"/>
        <end position="1317"/>
    </location>
</feature>
<feature type="compositionally biased region" description="Basic and acidic residues" evidence="5">
    <location>
        <begin position="164"/>
        <end position="176"/>
    </location>
</feature>
<evidence type="ECO:0000256" key="2">
    <source>
        <dbReference type="ARBA" id="ARBA00022679"/>
    </source>
</evidence>
<comment type="similarity">
    <text evidence="1 4">Belongs to the inositol phosphokinase (IPK) family.</text>
</comment>
<dbReference type="EC" id="2.7.-.-" evidence="4"/>
<evidence type="ECO:0000256" key="4">
    <source>
        <dbReference type="RuleBase" id="RU363090"/>
    </source>
</evidence>
<dbReference type="STRING" id="1149755.A0A2J6RAV7"/>
<feature type="compositionally biased region" description="Basic and acidic residues" evidence="5">
    <location>
        <begin position="509"/>
        <end position="524"/>
    </location>
</feature>
<feature type="compositionally biased region" description="Polar residues" evidence="5">
    <location>
        <begin position="871"/>
        <end position="893"/>
    </location>
</feature>
<evidence type="ECO:0000256" key="1">
    <source>
        <dbReference type="ARBA" id="ARBA00007374"/>
    </source>
</evidence>
<dbReference type="InterPro" id="IPR005522">
    <property type="entry name" value="IPK"/>
</dbReference>
<dbReference type="SUPFAM" id="SSF56104">
    <property type="entry name" value="SAICAR synthase-like"/>
    <property type="match status" value="1"/>
</dbReference>
<feature type="region of interest" description="Disordered" evidence="5">
    <location>
        <begin position="581"/>
        <end position="600"/>
    </location>
</feature>
<feature type="region of interest" description="Disordered" evidence="5">
    <location>
        <begin position="793"/>
        <end position="818"/>
    </location>
</feature>
<evidence type="ECO:0000313" key="7">
    <source>
        <dbReference type="Proteomes" id="UP000235786"/>
    </source>
</evidence>
<keyword evidence="3 4" id="KW-0418">Kinase</keyword>
<feature type="compositionally biased region" description="Basic and acidic residues" evidence="5">
    <location>
        <begin position="437"/>
        <end position="457"/>
    </location>
</feature>
<dbReference type="GO" id="GO:0005634">
    <property type="term" value="C:nucleus"/>
    <property type="evidence" value="ECO:0007669"/>
    <property type="project" value="TreeGrafter"/>
</dbReference>
<dbReference type="Proteomes" id="UP000235786">
    <property type="component" value="Unassembled WGS sequence"/>
</dbReference>
<name>A0A2J6RAV7_HYAVF</name>
<feature type="region of interest" description="Disordered" evidence="5">
    <location>
        <begin position="690"/>
        <end position="738"/>
    </location>
</feature>
<dbReference type="InterPro" id="IPR038286">
    <property type="entry name" value="IPK_sf"/>
</dbReference>
<feature type="compositionally biased region" description="Polar residues" evidence="5">
    <location>
        <begin position="300"/>
        <end position="319"/>
    </location>
</feature>
<dbReference type="GO" id="GO:0000824">
    <property type="term" value="F:inositol-1,4,5,6-tetrakisphosphate 3-kinase activity"/>
    <property type="evidence" value="ECO:0007669"/>
    <property type="project" value="TreeGrafter"/>
</dbReference>
<keyword evidence="2 4" id="KW-0808">Transferase</keyword>
<dbReference type="Gene3D" id="3.30.470.160">
    <property type="entry name" value="Inositol polyphosphate kinase"/>
    <property type="match status" value="1"/>
</dbReference>
<dbReference type="Pfam" id="PF03770">
    <property type="entry name" value="IPK"/>
    <property type="match status" value="1"/>
</dbReference>
<dbReference type="EMBL" id="KZ613952">
    <property type="protein sequence ID" value="PMD35633.1"/>
    <property type="molecule type" value="Genomic_DNA"/>
</dbReference>